<evidence type="ECO:0000313" key="2">
    <source>
        <dbReference type="Proteomes" id="UP000315677"/>
    </source>
</evidence>
<gene>
    <name evidence="1" type="ORF">FB558_7263</name>
</gene>
<protein>
    <submittedName>
        <fullName evidence="1">Uncharacterized protein</fullName>
    </submittedName>
</protein>
<dbReference type="EMBL" id="VFPA01000005">
    <property type="protein sequence ID" value="TQM04232.1"/>
    <property type="molecule type" value="Genomic_DNA"/>
</dbReference>
<evidence type="ECO:0000313" key="1">
    <source>
        <dbReference type="EMBL" id="TQM04232.1"/>
    </source>
</evidence>
<dbReference type="AlphaFoldDB" id="A0A543D4I6"/>
<keyword evidence="2" id="KW-1185">Reference proteome</keyword>
<reference evidence="1 2" key="1">
    <citation type="submission" date="2019-06" db="EMBL/GenBank/DDBJ databases">
        <title>Sequencing the genomes of 1000 actinobacteria strains.</title>
        <authorList>
            <person name="Klenk H.-P."/>
        </authorList>
    </citation>
    <scope>NUCLEOTIDE SEQUENCE [LARGE SCALE GENOMIC DNA]</scope>
    <source>
        <strain evidence="1 2">DSM 45301</strain>
    </source>
</reference>
<sequence length="61" mass="7182">MALEFRYGWCTLRLASGPHEVSIKATTMHDAFADRADHMEHWGWDFPVAQYEVLLRNRALY</sequence>
<proteinExistence type="predicted"/>
<accession>A0A543D4I6</accession>
<dbReference type="Proteomes" id="UP000315677">
    <property type="component" value="Unassembled WGS sequence"/>
</dbReference>
<comment type="caution">
    <text evidence="1">The sequence shown here is derived from an EMBL/GenBank/DDBJ whole genome shotgun (WGS) entry which is preliminary data.</text>
</comment>
<name>A0A543D4I6_9PSEU</name>
<organism evidence="1 2">
    <name type="scientific">Pseudonocardia kunmingensis</name>
    <dbReference type="NCBI Taxonomy" id="630975"/>
    <lineage>
        <taxon>Bacteria</taxon>
        <taxon>Bacillati</taxon>
        <taxon>Actinomycetota</taxon>
        <taxon>Actinomycetes</taxon>
        <taxon>Pseudonocardiales</taxon>
        <taxon>Pseudonocardiaceae</taxon>
        <taxon>Pseudonocardia</taxon>
    </lineage>
</organism>